<evidence type="ECO:0000313" key="1">
    <source>
        <dbReference type="EMBL" id="ORC07971.1"/>
    </source>
</evidence>
<accession>A0A1X0LB60</accession>
<evidence type="ECO:0000313" key="2">
    <source>
        <dbReference type="EMBL" id="VAZ81664.1"/>
    </source>
</evidence>
<reference evidence="5 6" key="2">
    <citation type="submission" date="2018-09" db="EMBL/GenBank/DDBJ databases">
        <authorList>
            <person name="Tagini F."/>
        </authorList>
    </citation>
    <scope>NUCLEOTIDE SEQUENCE [LARGE SCALE GENOMIC DNA]</scope>
    <source>
        <strain evidence="3 5">MK4</strain>
        <strain evidence="2 6">MK42</strain>
    </source>
</reference>
<evidence type="ECO:0000313" key="6">
    <source>
        <dbReference type="Proteomes" id="UP000279331"/>
    </source>
</evidence>
<dbReference type="EMBL" id="UPHL01000017">
    <property type="protein sequence ID" value="VAZ81664.1"/>
    <property type="molecule type" value="Genomic_DNA"/>
</dbReference>
<reference evidence="1 4" key="1">
    <citation type="submission" date="2017-02" db="EMBL/GenBank/DDBJ databases">
        <title>Mycobacterium kansasii genomes.</title>
        <authorList>
            <person name="Borowka P."/>
            <person name="Strapagiel D."/>
            <person name="Marciniak B."/>
            <person name="Lach J."/>
            <person name="Bakula Z."/>
            <person name="Van Ingen J."/>
            <person name="Safianowska A."/>
            <person name="Brzostek A."/>
            <person name="Dziadek J."/>
            <person name="Jagielski T."/>
        </authorList>
    </citation>
    <scope>NUCLEOTIDE SEQUENCE [LARGE SCALE GENOMIC DNA]</scope>
    <source>
        <strain evidence="1 4">12MK</strain>
    </source>
</reference>
<evidence type="ECO:0000313" key="4">
    <source>
        <dbReference type="Proteomes" id="UP000192335"/>
    </source>
</evidence>
<dbReference type="EMBL" id="UPHM01000007">
    <property type="protein sequence ID" value="VAZ87118.1"/>
    <property type="molecule type" value="Genomic_DNA"/>
</dbReference>
<proteinExistence type="predicted"/>
<dbReference type="EMBL" id="MWQA01000001">
    <property type="protein sequence ID" value="ORC07971.1"/>
    <property type="molecule type" value="Genomic_DNA"/>
</dbReference>
<dbReference type="AlphaFoldDB" id="A0A1X0LB60"/>
<organism evidence="2 6">
    <name type="scientific">Mycobacterium persicum</name>
    <dbReference type="NCBI Taxonomy" id="1487726"/>
    <lineage>
        <taxon>Bacteria</taxon>
        <taxon>Bacillati</taxon>
        <taxon>Actinomycetota</taxon>
        <taxon>Actinomycetes</taxon>
        <taxon>Mycobacteriales</taxon>
        <taxon>Mycobacteriaceae</taxon>
        <taxon>Mycobacterium</taxon>
    </lineage>
</organism>
<gene>
    <name evidence="1" type="ORF">B4U45_16550</name>
    <name evidence="2" type="ORF">LAUMK42_00466</name>
    <name evidence="3" type="ORF">LAUMK4_00246</name>
</gene>
<protein>
    <submittedName>
        <fullName evidence="2">Uncharacterized protein</fullName>
    </submittedName>
</protein>
<dbReference type="Proteomes" id="UP000279331">
    <property type="component" value="Unassembled WGS sequence"/>
</dbReference>
<name>A0A1X0LB60_9MYCO</name>
<dbReference type="Proteomes" id="UP000271464">
    <property type="component" value="Unassembled WGS sequence"/>
</dbReference>
<comment type="caution">
    <text evidence="2">The sequence shown here is derived from an EMBL/GenBank/DDBJ whole genome shotgun (WGS) entry which is preliminary data.</text>
</comment>
<sequence length="66" mass="6835">MHGVVADHIAPRPGVGTAPPLVMKTMFTKLHNAGWVRHVGGTSGMKLAVLIAATKALVSAMRMSAS</sequence>
<dbReference type="Proteomes" id="UP000192335">
    <property type="component" value="Unassembled WGS sequence"/>
</dbReference>
<evidence type="ECO:0000313" key="5">
    <source>
        <dbReference type="Proteomes" id="UP000271464"/>
    </source>
</evidence>
<evidence type="ECO:0000313" key="3">
    <source>
        <dbReference type="EMBL" id="VAZ87118.1"/>
    </source>
</evidence>
<keyword evidence="5" id="KW-1185">Reference proteome</keyword>